<evidence type="ECO:0000313" key="9">
    <source>
        <dbReference type="EMBL" id="CAI8596085.1"/>
    </source>
</evidence>
<keyword evidence="5" id="KW-0539">Nucleus</keyword>
<reference evidence="9 10" key="1">
    <citation type="submission" date="2023-01" db="EMBL/GenBank/DDBJ databases">
        <authorList>
            <person name="Kreplak J."/>
        </authorList>
    </citation>
    <scope>NUCLEOTIDE SEQUENCE [LARGE SCALE GENOMIC DNA]</scope>
</reference>
<evidence type="ECO:0000256" key="4">
    <source>
        <dbReference type="ARBA" id="ARBA00022833"/>
    </source>
</evidence>
<dbReference type="PROSITE" id="PS00028">
    <property type="entry name" value="ZINC_FINGER_C2H2_1"/>
    <property type="match status" value="1"/>
</dbReference>
<gene>
    <name evidence="9" type="ORF">VFH_II017760</name>
</gene>
<evidence type="ECO:0000256" key="1">
    <source>
        <dbReference type="ARBA" id="ARBA00004123"/>
    </source>
</evidence>
<keyword evidence="2" id="KW-0479">Metal-binding</keyword>
<evidence type="ECO:0000256" key="6">
    <source>
        <dbReference type="PROSITE-ProRule" id="PRU00042"/>
    </source>
</evidence>
<evidence type="ECO:0000313" key="10">
    <source>
        <dbReference type="Proteomes" id="UP001157006"/>
    </source>
</evidence>
<feature type="compositionally biased region" description="Basic and acidic residues" evidence="7">
    <location>
        <begin position="63"/>
        <end position="75"/>
    </location>
</feature>
<name>A0AAV0ZI77_VICFA</name>
<dbReference type="EMBL" id="OX451737">
    <property type="protein sequence ID" value="CAI8596085.1"/>
    <property type="molecule type" value="Genomic_DNA"/>
</dbReference>
<dbReference type="PANTHER" id="PTHR47287">
    <property type="entry name" value="C2H2 AND C2HC ZINC FINGERS SUPERFAMILY PROTEIN"/>
    <property type="match status" value="1"/>
</dbReference>
<evidence type="ECO:0000256" key="7">
    <source>
        <dbReference type="SAM" id="MobiDB-lite"/>
    </source>
</evidence>
<feature type="compositionally biased region" description="Basic and acidic residues" evidence="7">
    <location>
        <begin position="14"/>
        <end position="31"/>
    </location>
</feature>
<keyword evidence="10" id="KW-1185">Reference proteome</keyword>
<evidence type="ECO:0000256" key="2">
    <source>
        <dbReference type="ARBA" id="ARBA00022723"/>
    </source>
</evidence>
<dbReference type="PANTHER" id="PTHR47287:SF9">
    <property type="entry name" value="ZINC FINGER PROTEIN 4-LIKE"/>
    <property type="match status" value="1"/>
</dbReference>
<sequence length="282" mass="31027">MESESSSISVTSQDHGDSFKTKNVVDKKENEQGQYSKSDSSAPNIFSLIQVGGSSCDSPNTNNEKKDEKTTEQKNSESKISYSCNFCTREFSSLQALGGHQNAHKAQYALKKQREQMYDTHVLELGQTHLNSYFRYPSALFSPYGSLGVRIDSMIQKPPFLSPRITPNNFAYDHGGLCLQETLNPSLVSLRNNMEGSSRVGILGLGGATSSRVENSVNNKIGTFLKFGDSSKNVATSSNSIIDKNFFVAPASIKDEIRQPKFNFEEESSNSESSGLDLTLKL</sequence>
<dbReference type="GO" id="GO:0005634">
    <property type="term" value="C:nucleus"/>
    <property type="evidence" value="ECO:0007669"/>
    <property type="project" value="UniProtKB-SubCell"/>
</dbReference>
<dbReference type="InterPro" id="IPR044246">
    <property type="entry name" value="ZFP3-like"/>
</dbReference>
<evidence type="ECO:0000256" key="5">
    <source>
        <dbReference type="ARBA" id="ARBA00023242"/>
    </source>
</evidence>
<comment type="subcellular location">
    <subcellularLocation>
        <location evidence="1">Nucleus</location>
    </subcellularLocation>
</comment>
<dbReference type="AlphaFoldDB" id="A0AAV0ZI77"/>
<feature type="region of interest" description="Disordered" evidence="7">
    <location>
        <begin position="263"/>
        <end position="282"/>
    </location>
</feature>
<dbReference type="Gene3D" id="3.30.160.60">
    <property type="entry name" value="Classic Zinc Finger"/>
    <property type="match status" value="1"/>
</dbReference>
<evidence type="ECO:0000259" key="8">
    <source>
        <dbReference type="PROSITE" id="PS50157"/>
    </source>
</evidence>
<protein>
    <recommendedName>
        <fullName evidence="8">C2H2-type domain-containing protein</fullName>
    </recommendedName>
</protein>
<dbReference type="PROSITE" id="PS50157">
    <property type="entry name" value="ZINC_FINGER_C2H2_2"/>
    <property type="match status" value="1"/>
</dbReference>
<dbReference type="GO" id="GO:0008270">
    <property type="term" value="F:zinc ion binding"/>
    <property type="evidence" value="ECO:0007669"/>
    <property type="project" value="UniProtKB-KW"/>
</dbReference>
<evidence type="ECO:0000256" key="3">
    <source>
        <dbReference type="ARBA" id="ARBA00022771"/>
    </source>
</evidence>
<organism evidence="9 10">
    <name type="scientific">Vicia faba</name>
    <name type="common">Broad bean</name>
    <name type="synonym">Faba vulgaris</name>
    <dbReference type="NCBI Taxonomy" id="3906"/>
    <lineage>
        <taxon>Eukaryota</taxon>
        <taxon>Viridiplantae</taxon>
        <taxon>Streptophyta</taxon>
        <taxon>Embryophyta</taxon>
        <taxon>Tracheophyta</taxon>
        <taxon>Spermatophyta</taxon>
        <taxon>Magnoliopsida</taxon>
        <taxon>eudicotyledons</taxon>
        <taxon>Gunneridae</taxon>
        <taxon>Pentapetalae</taxon>
        <taxon>rosids</taxon>
        <taxon>fabids</taxon>
        <taxon>Fabales</taxon>
        <taxon>Fabaceae</taxon>
        <taxon>Papilionoideae</taxon>
        <taxon>50 kb inversion clade</taxon>
        <taxon>NPAAA clade</taxon>
        <taxon>Hologalegina</taxon>
        <taxon>IRL clade</taxon>
        <taxon>Fabeae</taxon>
        <taxon>Vicia</taxon>
    </lineage>
</organism>
<feature type="compositionally biased region" description="Polar residues" evidence="7">
    <location>
        <begin position="32"/>
        <end position="44"/>
    </location>
</feature>
<feature type="compositionally biased region" description="Low complexity" evidence="7">
    <location>
        <begin position="1"/>
        <end position="12"/>
    </location>
</feature>
<feature type="compositionally biased region" description="Polar residues" evidence="7">
    <location>
        <begin position="52"/>
        <end position="62"/>
    </location>
</feature>
<keyword evidence="3 6" id="KW-0863">Zinc-finger</keyword>
<keyword evidence="4" id="KW-0862">Zinc</keyword>
<accession>A0AAV0ZI77</accession>
<dbReference type="Pfam" id="PF13912">
    <property type="entry name" value="zf-C2H2_6"/>
    <property type="match status" value="1"/>
</dbReference>
<feature type="domain" description="C2H2-type" evidence="8">
    <location>
        <begin position="82"/>
        <end position="109"/>
    </location>
</feature>
<dbReference type="InterPro" id="IPR013087">
    <property type="entry name" value="Znf_C2H2_type"/>
</dbReference>
<proteinExistence type="predicted"/>
<dbReference type="GO" id="GO:0009788">
    <property type="term" value="P:negative regulation of abscisic acid-activated signaling pathway"/>
    <property type="evidence" value="ECO:0007669"/>
    <property type="project" value="InterPro"/>
</dbReference>
<dbReference type="Proteomes" id="UP001157006">
    <property type="component" value="Chromosome 2"/>
</dbReference>
<feature type="region of interest" description="Disordered" evidence="7">
    <location>
        <begin position="1"/>
        <end position="75"/>
    </location>
</feature>